<feature type="domain" description="TRAM" evidence="6">
    <location>
        <begin position="14"/>
        <end position="72"/>
    </location>
</feature>
<feature type="binding site" evidence="4">
    <location>
        <position position="405"/>
    </location>
    <ligand>
        <name>S-adenosyl-L-methionine</name>
        <dbReference type="ChEBI" id="CHEBI:59789"/>
    </ligand>
</feature>
<evidence type="ECO:0000256" key="5">
    <source>
        <dbReference type="PROSITE-ProRule" id="PRU10015"/>
    </source>
</evidence>
<proteinExistence type="inferred from homology"/>
<dbReference type="FunFam" id="2.40.50.1070:FF:000003">
    <property type="entry name" value="23S rRNA (Uracil-5-)-methyltransferase RumA"/>
    <property type="match status" value="1"/>
</dbReference>
<reference evidence="7 8" key="1">
    <citation type="submission" date="2020-04" db="EMBL/GenBank/DDBJ databases">
        <authorList>
            <person name="Basu S."/>
            <person name="Maruthanayagam V."/>
            <person name="Chakraborty S."/>
            <person name="Pramanik A."/>
            <person name="Mukherjee J."/>
            <person name="Brink B."/>
        </authorList>
    </citation>
    <scope>NUCLEOTIDE SEQUENCE [LARGE SCALE GENOMIC DNA]</scope>
    <source>
        <strain evidence="7 8">AP17</strain>
    </source>
</reference>
<evidence type="ECO:0000256" key="2">
    <source>
        <dbReference type="ARBA" id="ARBA00022679"/>
    </source>
</evidence>
<dbReference type="PANTHER" id="PTHR11061:SF30">
    <property type="entry name" value="TRNA (URACIL(54)-C(5))-METHYLTRANSFERASE"/>
    <property type="match status" value="1"/>
</dbReference>
<evidence type="ECO:0000259" key="6">
    <source>
        <dbReference type="PROSITE" id="PS50926"/>
    </source>
</evidence>
<dbReference type="PANTHER" id="PTHR11061">
    <property type="entry name" value="RNA M5U METHYLTRANSFERASE"/>
    <property type="match status" value="1"/>
</dbReference>
<dbReference type="EC" id="2.1.1.190" evidence="7"/>
<feature type="active site" evidence="5">
    <location>
        <position position="432"/>
    </location>
</feature>
<dbReference type="GO" id="GO:0070041">
    <property type="term" value="F:rRNA (uridine-C5-)-methyltransferase activity"/>
    <property type="evidence" value="ECO:0007669"/>
    <property type="project" value="TreeGrafter"/>
</dbReference>
<dbReference type="NCBIfam" id="TIGR00479">
    <property type="entry name" value="rumA"/>
    <property type="match status" value="1"/>
</dbReference>
<dbReference type="PROSITE" id="PS50926">
    <property type="entry name" value="TRAM"/>
    <property type="match status" value="1"/>
</dbReference>
<dbReference type="FunFam" id="3.40.50.150:FF:000009">
    <property type="entry name" value="23S rRNA (Uracil(1939)-C(5))-methyltransferase RlmD"/>
    <property type="match status" value="1"/>
</dbReference>
<dbReference type="Proteomes" id="UP000500857">
    <property type="component" value="Chromosome"/>
</dbReference>
<dbReference type="Pfam" id="PF01938">
    <property type="entry name" value="TRAM"/>
    <property type="match status" value="1"/>
</dbReference>
<evidence type="ECO:0000256" key="3">
    <source>
        <dbReference type="ARBA" id="ARBA00022691"/>
    </source>
</evidence>
<dbReference type="PROSITE" id="PS01230">
    <property type="entry name" value="TRMA_1"/>
    <property type="match status" value="1"/>
</dbReference>
<feature type="binding site" evidence="4">
    <location>
        <position position="303"/>
    </location>
    <ligand>
        <name>S-adenosyl-L-methionine</name>
        <dbReference type="ChEBI" id="CHEBI:59789"/>
    </ligand>
</feature>
<dbReference type="InterPro" id="IPR002792">
    <property type="entry name" value="TRAM_dom"/>
</dbReference>
<dbReference type="InterPro" id="IPR029063">
    <property type="entry name" value="SAM-dependent_MTases_sf"/>
</dbReference>
<evidence type="ECO:0000256" key="1">
    <source>
        <dbReference type="ARBA" id="ARBA00022603"/>
    </source>
</evidence>
<dbReference type="CDD" id="cd02440">
    <property type="entry name" value="AdoMet_MTases"/>
    <property type="match status" value="1"/>
</dbReference>
<dbReference type="InterPro" id="IPR012340">
    <property type="entry name" value="NA-bd_OB-fold"/>
</dbReference>
<dbReference type="Pfam" id="PF05958">
    <property type="entry name" value="tRNA_U5-meth_tr"/>
    <property type="match status" value="1"/>
</dbReference>
<feature type="active site" description="Nucleophile" evidence="4">
    <location>
        <position position="432"/>
    </location>
</feature>
<gene>
    <name evidence="7" type="primary">rlmD</name>
    <name evidence="7" type="ORF">HCG48_06295</name>
</gene>
<dbReference type="SUPFAM" id="SSF50249">
    <property type="entry name" value="Nucleic acid-binding proteins"/>
    <property type="match status" value="1"/>
</dbReference>
<name>A0A6H1TXZ2_9CYAN</name>
<dbReference type="KEGG" id="oxy:HCG48_06295"/>
<feature type="binding site" evidence="4">
    <location>
        <position position="353"/>
    </location>
    <ligand>
        <name>S-adenosyl-L-methionine</name>
        <dbReference type="ChEBI" id="CHEBI:59789"/>
    </ligand>
</feature>
<keyword evidence="1 4" id="KW-0489">Methyltransferase</keyword>
<dbReference type="SUPFAM" id="SSF53335">
    <property type="entry name" value="S-adenosyl-L-methionine-dependent methyltransferases"/>
    <property type="match status" value="1"/>
</dbReference>
<keyword evidence="2 4" id="KW-0808">Transferase</keyword>
<accession>A0A6H1TXZ2</accession>
<dbReference type="GO" id="GO:0070475">
    <property type="term" value="P:rRNA base methylation"/>
    <property type="evidence" value="ECO:0007669"/>
    <property type="project" value="TreeGrafter"/>
</dbReference>
<comment type="similarity">
    <text evidence="4">Belongs to the class I-like SAM-binding methyltransferase superfamily. RNA M5U methyltransferase family.</text>
</comment>
<dbReference type="Gene3D" id="2.40.50.140">
    <property type="entry name" value="Nucleic acid-binding proteins"/>
    <property type="match status" value="1"/>
</dbReference>
<keyword evidence="8" id="KW-1185">Reference proteome</keyword>
<dbReference type="AlphaFoldDB" id="A0A6H1TXZ2"/>
<dbReference type="RefSeq" id="WP_168568384.1">
    <property type="nucleotide sequence ID" value="NZ_CP051167.1"/>
</dbReference>
<dbReference type="PROSITE" id="PS51687">
    <property type="entry name" value="SAM_MT_RNA_M5U"/>
    <property type="match status" value="1"/>
</dbReference>
<keyword evidence="3 4" id="KW-0949">S-adenosyl-L-methionine</keyword>
<organism evidence="7 8">
    <name type="scientific">Oxynema aestuarii AP17</name>
    <dbReference type="NCBI Taxonomy" id="2064643"/>
    <lineage>
        <taxon>Bacteria</taxon>
        <taxon>Bacillati</taxon>
        <taxon>Cyanobacteriota</taxon>
        <taxon>Cyanophyceae</taxon>
        <taxon>Oscillatoriophycideae</taxon>
        <taxon>Oscillatoriales</taxon>
        <taxon>Oscillatoriaceae</taxon>
        <taxon>Oxynema</taxon>
        <taxon>Oxynema aestuarii</taxon>
    </lineage>
</organism>
<sequence length="479" mass="53533">MNQPSLSPHSQDDSWRQGQLIEIEIVDLSDTSEGVGRWGSRVVFVPDTVTGDRAEVRLVHVKPNFARGQLHRLIEPSDRRTRPRCIVADKCGGCQWQHVAYEFQLETKRQLVREAIARIGGIPNPPVEPVLVPHTDDESPSPLGYRNKATYPLSLSSQGRVQAGYYRKGSHRLVNLNQCPVQDPRLNPLLAQVKQDIQDRGWSIYNSQTHRGLLRHLSLQIGRRSGEILLTLVVTDWDVPEIEAQAQQWRDRYPSLVGVCLNRNSRRTNAILGNETRTVSGRDALTEQFAGVKLQVRADTFFQVNTETAEALFDRVLERLNLRGDELAIDAYCGIGTFTLPLAKRVRRAIGLEVSDASIACARANAELNDLNNVEFYQGAVETLLSQPESLGLTEDRPPDLVLLDPPRKGCDRAVLESLLDLRPRQLVYISCKPATLARDLKILCEGGYRLTTVQPADFFPQTSHVEAAAFLEWGVGGS</sequence>
<dbReference type="Gene3D" id="2.40.50.1070">
    <property type="match status" value="1"/>
</dbReference>
<dbReference type="InterPro" id="IPR010280">
    <property type="entry name" value="U5_MeTrfase_fam"/>
</dbReference>
<dbReference type="InterPro" id="IPR030390">
    <property type="entry name" value="MeTrfase_TrmA_AS"/>
</dbReference>
<evidence type="ECO:0000313" key="8">
    <source>
        <dbReference type="Proteomes" id="UP000500857"/>
    </source>
</evidence>
<dbReference type="Gene3D" id="3.40.50.150">
    <property type="entry name" value="Vaccinia Virus protein VP39"/>
    <property type="match status" value="1"/>
</dbReference>
<protein>
    <submittedName>
        <fullName evidence="7">23S rRNA (Uracil(1939)-C(5))-methyltransferase RlmD</fullName>
        <ecNumber evidence="7">2.1.1.190</ecNumber>
    </submittedName>
</protein>
<evidence type="ECO:0000256" key="4">
    <source>
        <dbReference type="PROSITE-ProRule" id="PRU01024"/>
    </source>
</evidence>
<feature type="binding site" evidence="4">
    <location>
        <position position="332"/>
    </location>
    <ligand>
        <name>S-adenosyl-L-methionine</name>
        <dbReference type="ChEBI" id="CHEBI:59789"/>
    </ligand>
</feature>
<evidence type="ECO:0000313" key="7">
    <source>
        <dbReference type="EMBL" id="QIZ70229.1"/>
    </source>
</evidence>
<dbReference type="EMBL" id="CP051167">
    <property type="protein sequence ID" value="QIZ70229.1"/>
    <property type="molecule type" value="Genomic_DNA"/>
</dbReference>